<dbReference type="Proteomes" id="UP001500683">
    <property type="component" value="Unassembled WGS sequence"/>
</dbReference>
<sequence length="182" mass="21029">MPDRWWVSVLELSDAFQVEMERRDCERGLWWGNQVVGRALRHAGEPDRWAAVGRDEIPLPDHSAEGADRFYVSAEAALIRVRDAWRQRAVTVSEVFGEDYWIEPRHAAGVESLWLGRIHLGYIRPCTDGTYEAFTTNDDRIEPRAVGTRTHPTREEGLLAVRGAWRTHLRRILRVQPPHSPR</sequence>
<keyword evidence="2" id="KW-1185">Reference proteome</keyword>
<protein>
    <submittedName>
        <fullName evidence="1">Uncharacterized protein</fullName>
    </submittedName>
</protein>
<evidence type="ECO:0000313" key="2">
    <source>
        <dbReference type="Proteomes" id="UP001500683"/>
    </source>
</evidence>
<accession>A0ABP7V323</accession>
<comment type="caution">
    <text evidence="1">The sequence shown here is derived from an EMBL/GenBank/DDBJ whole genome shotgun (WGS) entry which is preliminary data.</text>
</comment>
<proteinExistence type="predicted"/>
<dbReference type="EMBL" id="BAAAZG010000001">
    <property type="protein sequence ID" value="GAA4058504.1"/>
    <property type="molecule type" value="Genomic_DNA"/>
</dbReference>
<evidence type="ECO:0000313" key="1">
    <source>
        <dbReference type="EMBL" id="GAA4058504.1"/>
    </source>
</evidence>
<reference evidence="2" key="1">
    <citation type="journal article" date="2019" name="Int. J. Syst. Evol. Microbiol.">
        <title>The Global Catalogue of Microorganisms (GCM) 10K type strain sequencing project: providing services to taxonomists for standard genome sequencing and annotation.</title>
        <authorList>
            <consortium name="The Broad Institute Genomics Platform"/>
            <consortium name="The Broad Institute Genome Sequencing Center for Infectious Disease"/>
            <person name="Wu L."/>
            <person name="Ma J."/>
        </authorList>
    </citation>
    <scope>NUCLEOTIDE SEQUENCE [LARGE SCALE GENOMIC DNA]</scope>
    <source>
        <strain evidence="2">JCM 16702</strain>
    </source>
</reference>
<name>A0ABP7V323_9ACTN</name>
<gene>
    <name evidence="1" type="ORF">GCM10022214_08470</name>
</gene>
<organism evidence="1 2">
    <name type="scientific">Actinomadura miaoliensis</name>
    <dbReference type="NCBI Taxonomy" id="430685"/>
    <lineage>
        <taxon>Bacteria</taxon>
        <taxon>Bacillati</taxon>
        <taxon>Actinomycetota</taxon>
        <taxon>Actinomycetes</taxon>
        <taxon>Streptosporangiales</taxon>
        <taxon>Thermomonosporaceae</taxon>
        <taxon>Actinomadura</taxon>
    </lineage>
</organism>